<dbReference type="PANTHER" id="PTHR31460:SF3">
    <property type="entry name" value="MESOCENTIN"/>
    <property type="match status" value="1"/>
</dbReference>
<evidence type="ECO:0008006" key="3">
    <source>
        <dbReference type="Google" id="ProtNLM"/>
    </source>
</evidence>
<dbReference type="Proteomes" id="UP000182491">
    <property type="component" value="Unassembled WGS sequence"/>
</dbReference>
<dbReference type="PROSITE" id="PS51257">
    <property type="entry name" value="PROKAR_LIPOPROTEIN"/>
    <property type="match status" value="1"/>
</dbReference>
<dbReference type="OrthoDB" id="8584394at2"/>
<protein>
    <recommendedName>
        <fullName evidence="3">SMP-30/Gluconolaconase/LRE-like region-containing protein</fullName>
    </recommendedName>
</protein>
<proteinExistence type="predicted"/>
<dbReference type="RefSeq" id="WP_068838051.1">
    <property type="nucleotide sequence ID" value="NZ_BMXC01000003.1"/>
</dbReference>
<dbReference type="PANTHER" id="PTHR31460">
    <property type="match status" value="1"/>
</dbReference>
<accession>A0A1I7JLD7</accession>
<reference evidence="2" key="1">
    <citation type="submission" date="2016-10" db="EMBL/GenBank/DDBJ databases">
        <authorList>
            <person name="Varghese N."/>
        </authorList>
    </citation>
    <scope>NUCLEOTIDE SEQUENCE [LARGE SCALE GENOMIC DNA]</scope>
    <source>
        <strain evidence="2">DSM 18820</strain>
    </source>
</reference>
<dbReference type="InterPro" id="IPR053224">
    <property type="entry name" value="Sensory_adhesion_molecule"/>
</dbReference>
<evidence type="ECO:0000313" key="1">
    <source>
        <dbReference type="EMBL" id="SFU85948.1"/>
    </source>
</evidence>
<name>A0A1I7JLD7_9BACT</name>
<gene>
    <name evidence="1" type="ORF">SAMN04487941_2995</name>
</gene>
<dbReference type="EMBL" id="FPCA01000003">
    <property type="protein sequence ID" value="SFU85948.1"/>
    <property type="molecule type" value="Genomic_DNA"/>
</dbReference>
<dbReference type="InterPro" id="IPR011042">
    <property type="entry name" value="6-blade_b-propeller_TolB-like"/>
</dbReference>
<evidence type="ECO:0000313" key="2">
    <source>
        <dbReference type="Proteomes" id="UP000182491"/>
    </source>
</evidence>
<dbReference type="SUPFAM" id="SSF101898">
    <property type="entry name" value="NHL repeat"/>
    <property type="match status" value="1"/>
</dbReference>
<dbReference type="STRING" id="388950.GCA_001611675_02070"/>
<organism evidence="1 2">
    <name type="scientific">Pontibacter akesuensis</name>
    <dbReference type="NCBI Taxonomy" id="388950"/>
    <lineage>
        <taxon>Bacteria</taxon>
        <taxon>Pseudomonadati</taxon>
        <taxon>Bacteroidota</taxon>
        <taxon>Cytophagia</taxon>
        <taxon>Cytophagales</taxon>
        <taxon>Hymenobacteraceae</taxon>
        <taxon>Pontibacter</taxon>
    </lineage>
</organism>
<dbReference type="Gene3D" id="2.120.10.30">
    <property type="entry name" value="TolB, C-terminal domain"/>
    <property type="match status" value="1"/>
</dbReference>
<dbReference type="AlphaFoldDB" id="A0A1I7JLD7"/>
<keyword evidence="2" id="KW-1185">Reference proteome</keyword>
<sequence length="361" mass="38987">MRQLSTTTAAFLRNKLSFLLFLLLGFGITSCSPDEIWDEFEDIFEDVDKAKDIPNVITFNSPGLYPEGVSHDARYERFLVSSVSTGTIGTVSYQGNYSPFISDERLVASIGLQVDEARKRVLVAGSDPGGTPSSTPATAGQMAVLGIYDLATGAPMHFANLGALRPNMPHFANDITLDKQGNAYVTDSFSPIIYKVDTRGNATVFYENQDFATAQGAFGFNGIAYHPSGFLLVAFSADNAIYKIPLSNPDATSKVQLNAPLQGPDGLLLSNNGKQLVVVNNAGGQPSGRVLSFKTNNKWETGMLEERFEAGAVFPTTATGYGDEAFVLYAHLNKLFGGATPPQAEYTIRKLPFSDNEVFAR</sequence>